<dbReference type="GO" id="GO:0003887">
    <property type="term" value="F:DNA-directed DNA polymerase activity"/>
    <property type="evidence" value="ECO:0007669"/>
    <property type="project" value="UniProtKB-KW"/>
</dbReference>
<dbReference type="NCBIfam" id="TIGR02397">
    <property type="entry name" value="dnaX_nterm"/>
    <property type="match status" value="1"/>
</dbReference>
<dbReference type="OrthoDB" id="9810148at2"/>
<keyword evidence="5" id="KW-0479">Metal-binding</keyword>
<reference evidence="14 15" key="1">
    <citation type="submission" date="2018-08" db="EMBL/GenBank/DDBJ databases">
        <title>Genomic Encyclopedia of Type Strains, Phase III (KMG-III): the genomes of soil and plant-associated and newly described type strains.</title>
        <authorList>
            <person name="Whitman W."/>
        </authorList>
    </citation>
    <scope>NUCLEOTIDE SEQUENCE [LARGE SCALE GENOMIC DNA]</scope>
    <source>
        <strain evidence="14 15">CECT 7375</strain>
    </source>
</reference>
<keyword evidence="2 11" id="KW-0808">Transferase</keyword>
<evidence type="ECO:0000256" key="4">
    <source>
        <dbReference type="ARBA" id="ARBA00022705"/>
    </source>
</evidence>
<dbReference type="PANTHER" id="PTHR11669">
    <property type="entry name" value="REPLICATION FACTOR C / DNA POLYMERASE III GAMMA-TAU SUBUNIT"/>
    <property type="match status" value="1"/>
</dbReference>
<dbReference type="FunFam" id="1.10.8.60:FF:000013">
    <property type="entry name" value="DNA polymerase III subunit gamma/tau"/>
    <property type="match status" value="1"/>
</dbReference>
<keyword evidence="9 11" id="KW-0239">DNA-directed DNA polymerase</keyword>
<feature type="compositionally biased region" description="Acidic residues" evidence="12">
    <location>
        <begin position="551"/>
        <end position="564"/>
    </location>
</feature>
<evidence type="ECO:0000256" key="8">
    <source>
        <dbReference type="ARBA" id="ARBA00022840"/>
    </source>
</evidence>
<keyword evidence="7" id="KW-0862">Zinc</keyword>
<dbReference type="RefSeq" id="WP_115896640.1">
    <property type="nucleotide sequence ID" value="NZ_QUNG01000002.1"/>
</dbReference>
<dbReference type="Proteomes" id="UP000256542">
    <property type="component" value="Unassembled WGS sequence"/>
</dbReference>
<sequence length="757" mass="82974">MSYQVLARKWRPQTFLEMAGQDHVLQALVNALRQQRLHHAYLFSGTRGVGKTTIARIFAKCLNCETNGISPEPCGHCDSCVEIAEGRFVDLIEVDAASRTKVEDTRELLENVQYAPTRGRFKVYLIDEVHMLSTHSFNALLKTLEEPPAHVKFLLATTDPQKLPVTILSRCLQFNLKNMSPQRVVDYLQTVLTTEQVSYDQPALWQIGQAANGSMRDALSLTDQAIAFGNGTVSESGVTAMLGLVNQAQILDLLDSVVQKNAAQVLQKIEALADYQPDFSAICGSLLDTLHRVAVEQQVPGALLDQQGDLARIQQIAGSVSSEEIQLMYQSLLIGRRDLHLSHNARSGFEMLMLRLIAFRPAPPMTVSYDAPPQMAAPVMAAPNEQDSAYEAGSRPQSTQNISAAQDPAPKNTQQLKEEQEQQMVDAVASTTVAAEKVAQEEQVVAQEEQVVAHSEPLPESQRPPWEAAPEQTVEPEVVEPKVVEPKEELTAEALLVTEESLGEELLDEDVQTDTFVEPEALMETPSAIEKPDSVPHKEVGTLPFSVPQDANDEDEEEDEEEAEERAIADVSDPFNPAADLVQALGAVADESEPEQAVLEVESTAPKAPDTVAQPALGMPMPELNHFSELTMKLWWLVAPRLPLTGLVQNILMNSSLISASEQGVKLEVPLEYGHMLNQTRYEQIQGALSDFFQLSVPLIIDTVEETSGVTAEEFAASKRAEALQVAIDHLNSHPVVQALANTMGAQLVYDTVKVKA</sequence>
<dbReference type="InterPro" id="IPR021029">
    <property type="entry name" value="DNA_pol_III_tau_dom-5"/>
</dbReference>
<keyword evidence="4 11" id="KW-0235">DNA replication</keyword>
<comment type="catalytic activity">
    <reaction evidence="10 11">
        <text>DNA(n) + a 2'-deoxyribonucleoside 5'-triphosphate = DNA(n+1) + diphosphate</text>
        <dbReference type="Rhea" id="RHEA:22508"/>
        <dbReference type="Rhea" id="RHEA-COMP:17339"/>
        <dbReference type="Rhea" id="RHEA-COMP:17340"/>
        <dbReference type="ChEBI" id="CHEBI:33019"/>
        <dbReference type="ChEBI" id="CHEBI:61560"/>
        <dbReference type="ChEBI" id="CHEBI:173112"/>
        <dbReference type="EC" id="2.7.7.7"/>
    </reaction>
</comment>
<comment type="caution">
    <text evidence="14">The sequence shown here is derived from an EMBL/GenBank/DDBJ whole genome shotgun (WGS) entry which is preliminary data.</text>
</comment>
<keyword evidence="6 11" id="KW-0547">Nucleotide-binding</keyword>
<dbReference type="GO" id="GO:0046872">
    <property type="term" value="F:metal ion binding"/>
    <property type="evidence" value="ECO:0007669"/>
    <property type="project" value="UniProtKB-KW"/>
</dbReference>
<dbReference type="Gene3D" id="1.10.8.60">
    <property type="match status" value="1"/>
</dbReference>
<accession>A0A3E0DRW1</accession>
<feature type="compositionally biased region" description="Basic and acidic residues" evidence="12">
    <location>
        <begin position="530"/>
        <end position="540"/>
    </location>
</feature>
<dbReference type="InterPro" id="IPR008921">
    <property type="entry name" value="DNA_pol3_clamp-load_cplx_C"/>
</dbReference>
<dbReference type="InterPro" id="IPR027417">
    <property type="entry name" value="P-loop_NTPase"/>
</dbReference>
<evidence type="ECO:0000313" key="14">
    <source>
        <dbReference type="EMBL" id="REG85870.1"/>
    </source>
</evidence>
<dbReference type="FunFam" id="1.20.272.10:FF:000003">
    <property type="entry name" value="DNA polymerase III subunit gamma/tau"/>
    <property type="match status" value="1"/>
</dbReference>
<dbReference type="EC" id="2.7.7.7" evidence="11"/>
<dbReference type="Pfam" id="PF12169">
    <property type="entry name" value="DNA_pol3_gamma3"/>
    <property type="match status" value="1"/>
</dbReference>
<evidence type="ECO:0000256" key="1">
    <source>
        <dbReference type="ARBA" id="ARBA00006360"/>
    </source>
</evidence>
<dbReference type="Gene3D" id="1.20.272.10">
    <property type="match status" value="1"/>
</dbReference>
<dbReference type="InterPro" id="IPR038249">
    <property type="entry name" value="PolIII_tau_V_sf"/>
</dbReference>
<protein>
    <recommendedName>
        <fullName evidence="11">DNA polymerase III subunit gamma/tau</fullName>
        <ecNumber evidence="11">2.7.7.7</ecNumber>
    </recommendedName>
</protein>
<dbReference type="SMART" id="SM00382">
    <property type="entry name" value="AAA"/>
    <property type="match status" value="1"/>
</dbReference>
<evidence type="ECO:0000256" key="6">
    <source>
        <dbReference type="ARBA" id="ARBA00022741"/>
    </source>
</evidence>
<evidence type="ECO:0000259" key="13">
    <source>
        <dbReference type="SMART" id="SM00382"/>
    </source>
</evidence>
<feature type="compositionally biased region" description="Polar residues" evidence="12">
    <location>
        <begin position="395"/>
        <end position="404"/>
    </location>
</feature>
<dbReference type="InterPro" id="IPR045085">
    <property type="entry name" value="HLD_clamp_pol_III_gamma_tau"/>
</dbReference>
<evidence type="ECO:0000256" key="7">
    <source>
        <dbReference type="ARBA" id="ARBA00022833"/>
    </source>
</evidence>
<evidence type="ECO:0000256" key="2">
    <source>
        <dbReference type="ARBA" id="ARBA00022679"/>
    </source>
</evidence>
<feature type="domain" description="AAA+ ATPase" evidence="13">
    <location>
        <begin position="37"/>
        <end position="180"/>
    </location>
</feature>
<dbReference type="InterPro" id="IPR022754">
    <property type="entry name" value="DNA_pol_III_gamma-3"/>
</dbReference>
<evidence type="ECO:0000256" key="10">
    <source>
        <dbReference type="ARBA" id="ARBA00049244"/>
    </source>
</evidence>
<dbReference type="PANTHER" id="PTHR11669:SF0">
    <property type="entry name" value="PROTEIN STICHEL-LIKE 2"/>
    <property type="match status" value="1"/>
</dbReference>
<dbReference type="GO" id="GO:0005524">
    <property type="term" value="F:ATP binding"/>
    <property type="evidence" value="ECO:0007669"/>
    <property type="project" value="UniProtKB-KW"/>
</dbReference>
<dbReference type="SUPFAM" id="SSF52540">
    <property type="entry name" value="P-loop containing nucleoside triphosphate hydrolases"/>
    <property type="match status" value="1"/>
</dbReference>
<dbReference type="GO" id="GO:0003677">
    <property type="term" value="F:DNA binding"/>
    <property type="evidence" value="ECO:0007669"/>
    <property type="project" value="InterPro"/>
</dbReference>
<dbReference type="EMBL" id="QUNG01000002">
    <property type="protein sequence ID" value="REG85870.1"/>
    <property type="molecule type" value="Genomic_DNA"/>
</dbReference>
<dbReference type="Pfam" id="PF22608">
    <property type="entry name" value="DNAX_ATPase_lid"/>
    <property type="match status" value="1"/>
</dbReference>
<keyword evidence="8 11" id="KW-0067">ATP-binding</keyword>
<evidence type="ECO:0000256" key="11">
    <source>
        <dbReference type="RuleBase" id="RU364063"/>
    </source>
</evidence>
<comment type="subunit">
    <text evidence="11">DNA polymerase III contains a core (composed of alpha, epsilon and theta chains) that associates with a tau subunit. This core dimerizes to form the POLIII' complex. PolIII' associates with the gamma complex (composed of gamma, delta, delta', psi and chi chains) and with the beta chain to form the complete DNA polymerase III complex.</text>
</comment>
<dbReference type="FunFam" id="3.40.50.300:FF:000014">
    <property type="entry name" value="DNA polymerase III subunit gamma/tau"/>
    <property type="match status" value="1"/>
</dbReference>
<dbReference type="GO" id="GO:0009360">
    <property type="term" value="C:DNA polymerase III complex"/>
    <property type="evidence" value="ECO:0007669"/>
    <property type="project" value="InterPro"/>
</dbReference>
<dbReference type="Gene3D" id="3.40.50.300">
    <property type="entry name" value="P-loop containing nucleotide triphosphate hydrolases"/>
    <property type="match status" value="1"/>
</dbReference>
<dbReference type="NCBIfam" id="NF005942">
    <property type="entry name" value="PRK07994.1"/>
    <property type="match status" value="1"/>
</dbReference>
<dbReference type="SUPFAM" id="SSF48019">
    <property type="entry name" value="post-AAA+ oligomerization domain-like"/>
    <property type="match status" value="1"/>
</dbReference>
<gene>
    <name evidence="11" type="primary">dnaX</name>
    <name evidence="14" type="ORF">DFP81_102409</name>
</gene>
<organism evidence="14 15">
    <name type="scientific">Marinomonas pollencensis</name>
    <dbReference type="NCBI Taxonomy" id="491954"/>
    <lineage>
        <taxon>Bacteria</taxon>
        <taxon>Pseudomonadati</taxon>
        <taxon>Pseudomonadota</taxon>
        <taxon>Gammaproteobacteria</taxon>
        <taxon>Oceanospirillales</taxon>
        <taxon>Oceanospirillaceae</taxon>
        <taxon>Marinomonas</taxon>
    </lineage>
</organism>
<dbReference type="AlphaFoldDB" id="A0A3E0DRW1"/>
<dbReference type="Pfam" id="PF12170">
    <property type="entry name" value="DNA_pol3_tau_5"/>
    <property type="match status" value="1"/>
</dbReference>
<dbReference type="InterPro" id="IPR012763">
    <property type="entry name" value="DNA_pol_III_sug/sutau_N"/>
</dbReference>
<evidence type="ECO:0000313" key="15">
    <source>
        <dbReference type="Proteomes" id="UP000256542"/>
    </source>
</evidence>
<feature type="region of interest" description="Disordered" evidence="12">
    <location>
        <begin position="383"/>
        <end position="421"/>
    </location>
</feature>
<dbReference type="Pfam" id="PF13177">
    <property type="entry name" value="DNA_pol3_delta2"/>
    <property type="match status" value="1"/>
</dbReference>
<dbReference type="NCBIfam" id="NF004046">
    <property type="entry name" value="PRK05563.1"/>
    <property type="match status" value="1"/>
</dbReference>
<dbReference type="InterPro" id="IPR050238">
    <property type="entry name" value="DNA_Rep/Repair_Clamp_Loader"/>
</dbReference>
<evidence type="ECO:0000256" key="3">
    <source>
        <dbReference type="ARBA" id="ARBA00022695"/>
    </source>
</evidence>
<feature type="region of interest" description="Disordered" evidence="12">
    <location>
        <begin position="450"/>
        <end position="478"/>
    </location>
</feature>
<dbReference type="Gene3D" id="3.30.300.150">
    <property type="entry name" value="DNA polymerase III, tau subunit, domain V"/>
    <property type="match status" value="1"/>
</dbReference>
<comment type="similarity">
    <text evidence="1 11">Belongs to the DnaX/STICHEL family.</text>
</comment>
<proteinExistence type="inferred from homology"/>
<keyword evidence="15" id="KW-1185">Reference proteome</keyword>
<evidence type="ECO:0000256" key="9">
    <source>
        <dbReference type="ARBA" id="ARBA00022932"/>
    </source>
</evidence>
<keyword evidence="3 11" id="KW-0548">Nucleotidyltransferase</keyword>
<evidence type="ECO:0000256" key="12">
    <source>
        <dbReference type="SAM" id="MobiDB-lite"/>
    </source>
</evidence>
<dbReference type="CDD" id="cd00009">
    <property type="entry name" value="AAA"/>
    <property type="match status" value="1"/>
</dbReference>
<dbReference type="InterPro" id="IPR003593">
    <property type="entry name" value="AAA+_ATPase"/>
</dbReference>
<comment type="function">
    <text evidence="11">DNA polymerase III is a complex, multichain enzyme responsible for most of the replicative synthesis in bacteria. This DNA polymerase also exhibits 3' to 5' exonuclease activity.</text>
</comment>
<dbReference type="GO" id="GO:0006261">
    <property type="term" value="P:DNA-templated DNA replication"/>
    <property type="evidence" value="ECO:0007669"/>
    <property type="project" value="TreeGrafter"/>
</dbReference>
<name>A0A3E0DRW1_9GAMM</name>
<dbReference type="CDD" id="cd18137">
    <property type="entry name" value="HLD_clamp_pol_III_gamma_tau"/>
    <property type="match status" value="1"/>
</dbReference>
<feature type="region of interest" description="Disordered" evidence="12">
    <location>
        <begin position="525"/>
        <end position="565"/>
    </location>
</feature>
<evidence type="ECO:0000256" key="5">
    <source>
        <dbReference type="ARBA" id="ARBA00022723"/>
    </source>
</evidence>